<name>A0A1U7NWA3_9DEIO</name>
<dbReference type="RefSeq" id="WP_075834133.1">
    <property type="nucleotide sequence ID" value="NZ_MSTI01000110.1"/>
</dbReference>
<proteinExistence type="predicted"/>
<dbReference type="Proteomes" id="UP000186607">
    <property type="component" value="Unassembled WGS sequence"/>
</dbReference>
<dbReference type="InterPro" id="IPR050765">
    <property type="entry name" value="Riboflavin_Biosynth_HTPR"/>
</dbReference>
<dbReference type="Pfam" id="PF01872">
    <property type="entry name" value="RibD_C"/>
    <property type="match status" value="1"/>
</dbReference>
<evidence type="ECO:0000313" key="2">
    <source>
        <dbReference type="EMBL" id="OLV17189.1"/>
    </source>
</evidence>
<reference evidence="2 3" key="1">
    <citation type="submission" date="2017-01" db="EMBL/GenBank/DDBJ databases">
        <title>Genome Analysis of Deinococcus marmoris KOPRI26562.</title>
        <authorList>
            <person name="Kim J.H."/>
            <person name="Oh H.-M."/>
        </authorList>
    </citation>
    <scope>NUCLEOTIDE SEQUENCE [LARGE SCALE GENOMIC DNA]</scope>
    <source>
        <strain evidence="2 3">KOPRI26562</strain>
    </source>
</reference>
<sequence length="193" mass="21296">MRKLVSFTHLSLDGYACGPSGELEWANVEPEIAADVDARLSEVGTAVYGREVYGMMLGYWPTVSDNPESTPHDRAHMAWVEAIPKLVISRSLERADWNNTILIRENVAEAVREQKSGSGGPLMVFGSPRLVHVLARLELIDEYLIYLNPVVLGGGTPLFEAGQEQKLTLLESKHFQAGVVALRYAVQHPETTP</sequence>
<dbReference type="InterPro" id="IPR002734">
    <property type="entry name" value="RibDG_C"/>
</dbReference>
<dbReference type="AlphaFoldDB" id="A0A1U7NWA3"/>
<evidence type="ECO:0000259" key="1">
    <source>
        <dbReference type="Pfam" id="PF01872"/>
    </source>
</evidence>
<dbReference type="Gene3D" id="3.40.430.10">
    <property type="entry name" value="Dihydrofolate Reductase, subunit A"/>
    <property type="match status" value="1"/>
</dbReference>
<dbReference type="STRING" id="249408.BOO71_0009607"/>
<dbReference type="SUPFAM" id="SSF53597">
    <property type="entry name" value="Dihydrofolate reductase-like"/>
    <property type="match status" value="1"/>
</dbReference>
<dbReference type="PANTHER" id="PTHR38011:SF11">
    <property type="entry name" value="2,5-DIAMINO-6-RIBOSYLAMINO-4(3H)-PYRIMIDINONE 5'-PHOSPHATE REDUCTASE"/>
    <property type="match status" value="1"/>
</dbReference>
<dbReference type="InterPro" id="IPR024072">
    <property type="entry name" value="DHFR-like_dom_sf"/>
</dbReference>
<gene>
    <name evidence="2" type="ORF">BOO71_0009607</name>
</gene>
<accession>A0A1U7NWA3</accession>
<keyword evidence="3" id="KW-1185">Reference proteome</keyword>
<comment type="caution">
    <text evidence="2">The sequence shown here is derived from an EMBL/GenBank/DDBJ whole genome shotgun (WGS) entry which is preliminary data.</text>
</comment>
<dbReference type="PANTHER" id="PTHR38011">
    <property type="entry name" value="DIHYDROFOLATE REDUCTASE FAMILY PROTEIN (AFU_ORTHOLOGUE AFUA_8G06820)"/>
    <property type="match status" value="1"/>
</dbReference>
<feature type="domain" description="Bacterial bifunctional deaminase-reductase C-terminal" evidence="1">
    <location>
        <begin position="3"/>
        <end position="180"/>
    </location>
</feature>
<dbReference type="EMBL" id="MSTI01000110">
    <property type="protein sequence ID" value="OLV17189.1"/>
    <property type="molecule type" value="Genomic_DNA"/>
</dbReference>
<protein>
    <submittedName>
        <fullName evidence="2">Bifunctional deaminase-reductase domain protein</fullName>
    </submittedName>
</protein>
<evidence type="ECO:0000313" key="3">
    <source>
        <dbReference type="Proteomes" id="UP000186607"/>
    </source>
</evidence>
<organism evidence="2 3">
    <name type="scientific">Deinococcus marmoris</name>
    <dbReference type="NCBI Taxonomy" id="249408"/>
    <lineage>
        <taxon>Bacteria</taxon>
        <taxon>Thermotogati</taxon>
        <taxon>Deinococcota</taxon>
        <taxon>Deinococci</taxon>
        <taxon>Deinococcales</taxon>
        <taxon>Deinococcaceae</taxon>
        <taxon>Deinococcus</taxon>
    </lineage>
</organism>
<dbReference type="GO" id="GO:0009231">
    <property type="term" value="P:riboflavin biosynthetic process"/>
    <property type="evidence" value="ECO:0007669"/>
    <property type="project" value="InterPro"/>
</dbReference>
<dbReference type="GO" id="GO:0008703">
    <property type="term" value="F:5-amino-6-(5-phosphoribosylamino)uracil reductase activity"/>
    <property type="evidence" value="ECO:0007669"/>
    <property type="project" value="InterPro"/>
</dbReference>